<keyword evidence="7" id="KW-0496">Mitochondrion</keyword>
<feature type="domain" description="Amidase" evidence="8">
    <location>
        <begin position="45"/>
        <end position="456"/>
    </location>
</feature>
<dbReference type="GO" id="GO:0005524">
    <property type="term" value="F:ATP binding"/>
    <property type="evidence" value="ECO:0007669"/>
    <property type="project" value="UniProtKB-KW"/>
</dbReference>
<proteinExistence type="inferred from homology"/>
<dbReference type="SUPFAM" id="SSF75304">
    <property type="entry name" value="Amidase signature (AS) enzymes"/>
    <property type="match status" value="1"/>
</dbReference>
<accession>A0ABD2KBT8</accession>
<evidence type="ECO:0000256" key="2">
    <source>
        <dbReference type="ARBA" id="ARBA00022598"/>
    </source>
</evidence>
<dbReference type="InterPro" id="IPR036928">
    <property type="entry name" value="AS_sf"/>
</dbReference>
<sequence>MHRVKQSVGSARRFRHLNFLISETFGLAEAQWETALKKHQRPFIMTIKDNYAVKGVRMTCSSKMLSDYVPPYTATCVQRLLDNGGCMVGKTNMDEFAMGSSGCTGYFGPVRHAMYASTSSSTSTAGGDDFRIAGGSSSGCAVAVGSGVADISLGSDTGGSVRFPASFSGVYGFKPSYGRLSRHGLVPLNNSLDTPSIFTHSAEQCRTFFDILKGHDPLDATSVPDDLVVAKADKSFDPSAPNKLTVGVPEFHVPNLLSADAQRAWDAAIALFERAGARVRKVSMPHWPLAIRVYAILTDRDVASNMARYDGIRFGHNDAADLDLSFAEQIAASRTETLGQNVKRRIFAGNYFGLHENYDQFVGQAMRVRRLIQRDFQHVFATQCDVLLTPSTRRSAPLLSELVGRPRVEFRMDDFFLVPANIAGVPAISVPFAHCAQGHPLGVQLVGPYLADEFLLDIAKLLVPLPSPAVADGESQAKNNDNNH</sequence>
<keyword evidence="2 7" id="KW-0436">Ligase</keyword>
<feature type="active site" description="Charge relay system" evidence="7">
    <location>
        <position position="48"/>
    </location>
</feature>
<dbReference type="GO" id="GO:0032543">
    <property type="term" value="P:mitochondrial translation"/>
    <property type="evidence" value="ECO:0007669"/>
    <property type="project" value="UniProtKB-UniRule"/>
</dbReference>
<dbReference type="InterPro" id="IPR020556">
    <property type="entry name" value="Amidase_CS"/>
</dbReference>
<evidence type="ECO:0000313" key="9">
    <source>
        <dbReference type="EMBL" id="KAL3100366.1"/>
    </source>
</evidence>
<keyword evidence="10" id="KW-1185">Reference proteome</keyword>
<evidence type="ECO:0000313" key="10">
    <source>
        <dbReference type="Proteomes" id="UP001620645"/>
    </source>
</evidence>
<evidence type="ECO:0000256" key="3">
    <source>
        <dbReference type="ARBA" id="ARBA00022741"/>
    </source>
</evidence>
<dbReference type="EMBL" id="JBICCN010000031">
    <property type="protein sequence ID" value="KAL3100366.1"/>
    <property type="molecule type" value="Genomic_DNA"/>
</dbReference>
<dbReference type="Pfam" id="PF01425">
    <property type="entry name" value="Amidase"/>
    <property type="match status" value="1"/>
</dbReference>
<name>A0ABD2KBT8_HETSC</name>
<dbReference type="PANTHER" id="PTHR11895">
    <property type="entry name" value="TRANSAMIDASE"/>
    <property type="match status" value="1"/>
</dbReference>
<dbReference type="InterPro" id="IPR000120">
    <property type="entry name" value="Amidase"/>
</dbReference>
<evidence type="ECO:0000256" key="7">
    <source>
        <dbReference type="HAMAP-Rule" id="MF_03150"/>
    </source>
</evidence>
<comment type="similarity">
    <text evidence="1 7">Belongs to the amidase family. GatA subfamily.</text>
</comment>
<evidence type="ECO:0000259" key="8">
    <source>
        <dbReference type="Pfam" id="PF01425"/>
    </source>
</evidence>
<reference evidence="9 10" key="1">
    <citation type="submission" date="2024-10" db="EMBL/GenBank/DDBJ databases">
        <authorList>
            <person name="Kim D."/>
        </authorList>
    </citation>
    <scope>NUCLEOTIDE SEQUENCE [LARGE SCALE GENOMIC DNA]</scope>
    <source>
        <strain evidence="9">Taebaek</strain>
    </source>
</reference>
<keyword evidence="3 7" id="KW-0547">Nucleotide-binding</keyword>
<dbReference type="Gene3D" id="3.90.1300.10">
    <property type="entry name" value="Amidase signature (AS) domain"/>
    <property type="match status" value="1"/>
</dbReference>
<gene>
    <name evidence="9" type="ORF">niasHS_001669</name>
</gene>
<comment type="subcellular location">
    <subcellularLocation>
        <location evidence="7">Mitochondrion</location>
    </subcellularLocation>
</comment>
<dbReference type="GO" id="GO:0005739">
    <property type="term" value="C:mitochondrion"/>
    <property type="evidence" value="ECO:0007669"/>
    <property type="project" value="UniProtKB-SubCell"/>
</dbReference>
<dbReference type="GO" id="GO:0050567">
    <property type="term" value="F:glutaminyl-tRNA synthase (glutamine-hydrolyzing) activity"/>
    <property type="evidence" value="ECO:0007669"/>
    <property type="project" value="UniProtKB-UniRule"/>
</dbReference>
<comment type="subunit">
    <text evidence="7">Subunit of the heterotrimeric GatCAB amidotransferase (AdT) complex, composed of A, B and C subunits.</text>
</comment>
<evidence type="ECO:0000256" key="5">
    <source>
        <dbReference type="ARBA" id="ARBA00022917"/>
    </source>
</evidence>
<dbReference type="InterPro" id="IPR004412">
    <property type="entry name" value="GatA"/>
</dbReference>
<dbReference type="Proteomes" id="UP001620645">
    <property type="component" value="Unassembled WGS sequence"/>
</dbReference>
<comment type="function">
    <text evidence="7">Allows the formation of correctly charged Gln-tRNA(Gln) through the transamidation of misacylated Glu-tRNA(Gln) in the mitochondria. The reaction takes place in the presence of glutamine and ATP through an activated gamma-phospho-Glu-tRNA(Gln).</text>
</comment>
<dbReference type="AlphaFoldDB" id="A0ABD2KBT8"/>
<evidence type="ECO:0000256" key="4">
    <source>
        <dbReference type="ARBA" id="ARBA00022840"/>
    </source>
</evidence>
<evidence type="ECO:0000256" key="1">
    <source>
        <dbReference type="ARBA" id="ARBA00008069"/>
    </source>
</evidence>
<feature type="active site" description="Charge relay system" evidence="7">
    <location>
        <position position="136"/>
    </location>
</feature>
<dbReference type="HAMAP" id="MF_00120">
    <property type="entry name" value="GatA"/>
    <property type="match status" value="1"/>
</dbReference>
<organism evidence="9 10">
    <name type="scientific">Heterodera schachtii</name>
    <name type="common">Sugarbeet cyst nematode worm</name>
    <name type="synonym">Tylenchus schachtii</name>
    <dbReference type="NCBI Taxonomy" id="97005"/>
    <lineage>
        <taxon>Eukaryota</taxon>
        <taxon>Metazoa</taxon>
        <taxon>Ecdysozoa</taxon>
        <taxon>Nematoda</taxon>
        <taxon>Chromadorea</taxon>
        <taxon>Rhabditida</taxon>
        <taxon>Tylenchina</taxon>
        <taxon>Tylenchomorpha</taxon>
        <taxon>Tylenchoidea</taxon>
        <taxon>Heteroderidae</taxon>
        <taxon>Heteroderinae</taxon>
        <taxon>Heterodera</taxon>
    </lineage>
</organism>
<comment type="catalytic activity">
    <reaction evidence="6 7">
        <text>L-glutamyl-tRNA(Gln) + L-glutamine + ATP + H2O = L-glutaminyl-tRNA(Gln) + L-glutamate + ADP + phosphate + H(+)</text>
        <dbReference type="Rhea" id="RHEA:17521"/>
        <dbReference type="Rhea" id="RHEA-COMP:9681"/>
        <dbReference type="Rhea" id="RHEA-COMP:9684"/>
        <dbReference type="ChEBI" id="CHEBI:15377"/>
        <dbReference type="ChEBI" id="CHEBI:15378"/>
        <dbReference type="ChEBI" id="CHEBI:29985"/>
        <dbReference type="ChEBI" id="CHEBI:30616"/>
        <dbReference type="ChEBI" id="CHEBI:43474"/>
        <dbReference type="ChEBI" id="CHEBI:58359"/>
        <dbReference type="ChEBI" id="CHEBI:78520"/>
        <dbReference type="ChEBI" id="CHEBI:78521"/>
        <dbReference type="ChEBI" id="CHEBI:456216"/>
        <dbReference type="EC" id="6.3.5.7"/>
    </reaction>
</comment>
<dbReference type="PANTHER" id="PTHR11895:SF7">
    <property type="entry name" value="GLUTAMYL-TRNA(GLN) AMIDOTRANSFERASE SUBUNIT A, MITOCHONDRIAL"/>
    <property type="match status" value="1"/>
</dbReference>
<dbReference type="PROSITE" id="PS00571">
    <property type="entry name" value="AMIDASES"/>
    <property type="match status" value="1"/>
</dbReference>
<keyword evidence="4 7" id="KW-0067">ATP-binding</keyword>
<feature type="active site" description="Acyl-ester intermediate" evidence="7">
    <location>
        <position position="160"/>
    </location>
</feature>
<protein>
    <recommendedName>
        <fullName evidence="7">Glutamyl-tRNA(Gln) amidotransferase subunit A, mitochondrial</fullName>
        <shortName evidence="7">Glu-AdT subunit A</shortName>
        <ecNumber evidence="7">6.3.5.7</ecNumber>
    </recommendedName>
</protein>
<keyword evidence="5 7" id="KW-0648">Protein biosynthesis</keyword>
<dbReference type="GO" id="GO:0070681">
    <property type="term" value="P:glutaminyl-tRNAGln biosynthesis via transamidation"/>
    <property type="evidence" value="ECO:0007669"/>
    <property type="project" value="UniProtKB-UniRule"/>
</dbReference>
<comment type="caution">
    <text evidence="9">The sequence shown here is derived from an EMBL/GenBank/DDBJ whole genome shotgun (WGS) entry which is preliminary data.</text>
</comment>
<dbReference type="EC" id="6.3.5.7" evidence="7"/>
<evidence type="ECO:0000256" key="6">
    <source>
        <dbReference type="ARBA" id="ARBA00047407"/>
    </source>
</evidence>
<dbReference type="InterPro" id="IPR023631">
    <property type="entry name" value="Amidase_dom"/>
</dbReference>
<dbReference type="GO" id="GO:0030956">
    <property type="term" value="C:glutamyl-tRNA(Gln) amidotransferase complex"/>
    <property type="evidence" value="ECO:0007669"/>
    <property type="project" value="UniProtKB-UniRule"/>
</dbReference>